<dbReference type="GO" id="GO:0006886">
    <property type="term" value="P:intracellular protein transport"/>
    <property type="evidence" value="ECO:0007669"/>
    <property type="project" value="TreeGrafter"/>
</dbReference>
<dbReference type="OrthoDB" id="9994780at2759"/>
<feature type="compositionally biased region" description="Polar residues" evidence="1">
    <location>
        <begin position="19"/>
        <end position="48"/>
    </location>
</feature>
<accession>A0A814UJK6</accession>
<evidence type="ECO:0000313" key="3">
    <source>
        <dbReference type="EMBL" id="CAF0897895.1"/>
    </source>
</evidence>
<evidence type="ECO:0000256" key="1">
    <source>
        <dbReference type="SAM" id="MobiDB-lite"/>
    </source>
</evidence>
<sequence>MTSFASAFGSSSHDENFNHAANNHQEESTNFSNIDLDQQPNSPQHSSYVSLTDAATLHSESSAVTANTNPRVPTSSSQELPSNSSPKSMFDTSSILSEKRISIPDMSKISASSAAAVAAVGPTIDKLKQWGRSTYKCTKQSIYEKLGKTTRTIDVELDNQIEQLRESKRRYEHVLSLARSYANHFSNLLVTQRALSPYHTIIFFPEFSYYLSGDTFLELKHKSFHLCDEYGYNAETQGLLVRHGEVLMSALNYFISTLDTLCNKTIEDTITTIRLYEISRLEYDACRTEMELLPPGSQLNEKQREFEKYKDRYEKLKCDIGVKMQFLEENQTKVMKKQLLLFHNAIAAYFSGNQQALDATMKQFNLKVLSNGDMTQEKRSFLEQSHH</sequence>
<protein>
    <recommendedName>
        <fullName evidence="2">AH domain-containing protein</fullName>
    </recommendedName>
</protein>
<dbReference type="PANTHER" id="PTHR12141">
    <property type="entry name" value="ARFAPTIN-RELATED"/>
    <property type="match status" value="1"/>
</dbReference>
<dbReference type="Proteomes" id="UP000663828">
    <property type="component" value="Unassembled WGS sequence"/>
</dbReference>
<feature type="region of interest" description="Disordered" evidence="1">
    <location>
        <begin position="61"/>
        <end position="91"/>
    </location>
</feature>
<dbReference type="AlphaFoldDB" id="A0A814UJK6"/>
<dbReference type="PANTHER" id="PTHR12141:SF5">
    <property type="entry name" value="ARFAPTIN"/>
    <property type="match status" value="1"/>
</dbReference>
<feature type="compositionally biased region" description="Polar residues" evidence="1">
    <location>
        <begin position="1"/>
        <end position="11"/>
    </location>
</feature>
<dbReference type="InterPro" id="IPR027267">
    <property type="entry name" value="AH/BAR_dom_sf"/>
</dbReference>
<dbReference type="GO" id="GO:0019904">
    <property type="term" value="F:protein domain specific binding"/>
    <property type="evidence" value="ECO:0007669"/>
    <property type="project" value="InterPro"/>
</dbReference>
<evidence type="ECO:0000313" key="5">
    <source>
        <dbReference type="Proteomes" id="UP000663828"/>
    </source>
</evidence>
<dbReference type="Pfam" id="PF06456">
    <property type="entry name" value="Arfaptin"/>
    <property type="match status" value="1"/>
</dbReference>
<dbReference type="SMART" id="SM01015">
    <property type="entry name" value="Arfaptin"/>
    <property type="match status" value="1"/>
</dbReference>
<proteinExistence type="predicted"/>
<dbReference type="EMBL" id="CAJNOJ010000032">
    <property type="protein sequence ID" value="CAF0897895.1"/>
    <property type="molecule type" value="Genomic_DNA"/>
</dbReference>
<organism evidence="4 5">
    <name type="scientific">Adineta ricciae</name>
    <name type="common">Rotifer</name>
    <dbReference type="NCBI Taxonomy" id="249248"/>
    <lineage>
        <taxon>Eukaryota</taxon>
        <taxon>Metazoa</taxon>
        <taxon>Spiralia</taxon>
        <taxon>Gnathifera</taxon>
        <taxon>Rotifera</taxon>
        <taxon>Eurotatoria</taxon>
        <taxon>Bdelloidea</taxon>
        <taxon>Adinetida</taxon>
        <taxon>Adinetidae</taxon>
        <taxon>Adineta</taxon>
    </lineage>
</organism>
<dbReference type="PROSITE" id="PS50870">
    <property type="entry name" value="AH"/>
    <property type="match status" value="1"/>
</dbReference>
<dbReference type="Proteomes" id="UP000663852">
    <property type="component" value="Unassembled WGS sequence"/>
</dbReference>
<keyword evidence="5" id="KW-1185">Reference proteome</keyword>
<feature type="compositionally biased region" description="Polar residues" evidence="1">
    <location>
        <begin position="61"/>
        <end position="72"/>
    </location>
</feature>
<gene>
    <name evidence="3" type="ORF">EDS130_LOCUS9630</name>
    <name evidence="4" type="ORF">XAT740_LOCUS22327</name>
</gene>
<comment type="caution">
    <text evidence="4">The sequence shown here is derived from an EMBL/GenBank/DDBJ whole genome shotgun (WGS) entry which is preliminary data.</text>
</comment>
<feature type="region of interest" description="Disordered" evidence="1">
    <location>
        <begin position="1"/>
        <end position="48"/>
    </location>
</feature>
<dbReference type="SUPFAM" id="SSF103657">
    <property type="entry name" value="BAR/IMD domain-like"/>
    <property type="match status" value="1"/>
</dbReference>
<dbReference type="GO" id="GO:0005543">
    <property type="term" value="F:phospholipid binding"/>
    <property type="evidence" value="ECO:0007669"/>
    <property type="project" value="TreeGrafter"/>
</dbReference>
<reference evidence="4" key="1">
    <citation type="submission" date="2021-02" db="EMBL/GenBank/DDBJ databases">
        <authorList>
            <person name="Nowell W R."/>
        </authorList>
    </citation>
    <scope>NUCLEOTIDE SEQUENCE</scope>
</reference>
<dbReference type="InterPro" id="IPR030798">
    <property type="entry name" value="Arfaptin_fam"/>
</dbReference>
<dbReference type="GO" id="GO:0032588">
    <property type="term" value="C:trans-Golgi network membrane"/>
    <property type="evidence" value="ECO:0007669"/>
    <property type="project" value="TreeGrafter"/>
</dbReference>
<dbReference type="GO" id="GO:0034315">
    <property type="term" value="P:regulation of Arp2/3 complex-mediated actin nucleation"/>
    <property type="evidence" value="ECO:0007669"/>
    <property type="project" value="TreeGrafter"/>
</dbReference>
<name>A0A814UJK6_ADIRI</name>
<dbReference type="EMBL" id="CAJNOR010001637">
    <property type="protein sequence ID" value="CAF1176394.1"/>
    <property type="molecule type" value="Genomic_DNA"/>
</dbReference>
<evidence type="ECO:0000313" key="4">
    <source>
        <dbReference type="EMBL" id="CAF1176394.1"/>
    </source>
</evidence>
<feature type="compositionally biased region" description="Low complexity" evidence="1">
    <location>
        <begin position="73"/>
        <end position="88"/>
    </location>
</feature>
<evidence type="ECO:0000259" key="2">
    <source>
        <dbReference type="PROSITE" id="PS50870"/>
    </source>
</evidence>
<dbReference type="InterPro" id="IPR010504">
    <property type="entry name" value="AH_dom"/>
</dbReference>
<feature type="domain" description="AH" evidence="2">
    <location>
        <begin position="152"/>
        <end position="362"/>
    </location>
</feature>
<dbReference type="Gene3D" id="1.20.1270.60">
    <property type="entry name" value="Arfaptin homology (AH) domain/BAR domain"/>
    <property type="match status" value="1"/>
</dbReference>